<proteinExistence type="predicted"/>
<evidence type="ECO:0000256" key="1">
    <source>
        <dbReference type="SAM" id="Phobius"/>
    </source>
</evidence>
<dbReference type="NCBIfam" id="NF009314">
    <property type="entry name" value="PRK12674.1-2"/>
    <property type="match status" value="1"/>
</dbReference>
<dbReference type="EMBL" id="CP011393">
    <property type="protein sequence ID" value="ANE41792.1"/>
    <property type="molecule type" value="Genomic_DNA"/>
</dbReference>
<dbReference type="AlphaFoldDB" id="A0A172T4C9"/>
<dbReference type="PANTHER" id="PTHR34703">
    <property type="entry name" value="ANTIPORTER SUBUNIT MNHG2-RELATED"/>
    <property type="match status" value="1"/>
</dbReference>
<name>A0A172T4C9_FERPE</name>
<evidence type="ECO:0000313" key="2">
    <source>
        <dbReference type="EMBL" id="ANE41792.1"/>
    </source>
</evidence>
<dbReference type="InterPro" id="IPR005133">
    <property type="entry name" value="PhaG_MnhG_YufB"/>
</dbReference>
<keyword evidence="1" id="KW-0472">Membrane</keyword>
<evidence type="ECO:0000313" key="4">
    <source>
        <dbReference type="Proteomes" id="UP000077096"/>
    </source>
</evidence>
<dbReference type="EMBL" id="DSZT01000286">
    <property type="protein sequence ID" value="HGU42995.1"/>
    <property type="molecule type" value="Genomic_DNA"/>
</dbReference>
<organism evidence="2 4">
    <name type="scientific">Fervidobacterium pennivorans</name>
    <dbReference type="NCBI Taxonomy" id="93466"/>
    <lineage>
        <taxon>Bacteria</taxon>
        <taxon>Thermotogati</taxon>
        <taxon>Thermotogota</taxon>
        <taxon>Thermotogae</taxon>
        <taxon>Thermotogales</taxon>
        <taxon>Fervidobacteriaceae</taxon>
        <taxon>Fervidobacterium</taxon>
    </lineage>
</organism>
<feature type="transmembrane region" description="Helical" evidence="1">
    <location>
        <begin position="44"/>
        <end position="63"/>
    </location>
</feature>
<dbReference type="KEGG" id="fng:JM64_07375"/>
<sequence>MTELTQQIIGYTLTGLGALFYFYAGLGLLRMPDFYTKLQASTKATTLGTFSVVLGVGILNPSFLGKSLLLIVFVALTNPVASSVMIRAAYKNKVPVCKETTVDEIAPILTNQESQRNGGENHE</sequence>
<dbReference type="NCBIfam" id="TIGR01300">
    <property type="entry name" value="CPA3_mnhG_phaG"/>
    <property type="match status" value="1"/>
</dbReference>
<reference evidence="2 4" key="1">
    <citation type="submission" date="2014-08" db="EMBL/GenBank/DDBJ databases">
        <title>Fervidobacterium pennivorans DYC genome.</title>
        <authorList>
            <person name="Wushke S."/>
        </authorList>
    </citation>
    <scope>NUCLEOTIDE SEQUENCE [LARGE SCALE GENOMIC DNA]</scope>
    <source>
        <strain evidence="2 4">DYC</strain>
    </source>
</reference>
<protein>
    <submittedName>
        <fullName evidence="2">Cation:proton antiporter</fullName>
    </submittedName>
    <submittedName>
        <fullName evidence="3">Monovalent cation/H(+) antiporter subunit G</fullName>
    </submittedName>
</protein>
<dbReference type="PATRIC" id="fig|93466.3.peg.1560"/>
<accession>A0A172T4C9</accession>
<reference evidence="3" key="2">
    <citation type="journal article" date="2020" name="mSystems">
        <title>Genome- and Community-Level Interaction Insights into Carbon Utilization and Element Cycling Functions of Hydrothermarchaeota in Hydrothermal Sediment.</title>
        <authorList>
            <person name="Zhou Z."/>
            <person name="Liu Y."/>
            <person name="Xu W."/>
            <person name="Pan J."/>
            <person name="Luo Z.H."/>
            <person name="Li M."/>
        </authorList>
    </citation>
    <scope>NUCLEOTIDE SEQUENCE [LARGE SCALE GENOMIC DNA]</scope>
    <source>
        <strain evidence="3">SpSt-604</strain>
    </source>
</reference>
<dbReference type="Pfam" id="PF03334">
    <property type="entry name" value="PhaG_MnhG_YufB"/>
    <property type="match status" value="1"/>
</dbReference>
<feature type="transmembrane region" description="Helical" evidence="1">
    <location>
        <begin position="69"/>
        <end position="90"/>
    </location>
</feature>
<keyword evidence="1" id="KW-0812">Transmembrane</keyword>
<feature type="transmembrane region" description="Helical" evidence="1">
    <location>
        <begin position="6"/>
        <end position="24"/>
    </location>
</feature>
<evidence type="ECO:0000313" key="3">
    <source>
        <dbReference type="EMBL" id="HGU42995.1"/>
    </source>
</evidence>
<gene>
    <name evidence="3" type="ORF">ENT72_08880</name>
    <name evidence="2" type="ORF">JM64_07375</name>
</gene>
<dbReference type="PANTHER" id="PTHR34703:SF1">
    <property type="entry name" value="ANTIPORTER SUBUNIT MNHG2-RELATED"/>
    <property type="match status" value="1"/>
</dbReference>
<dbReference type="Proteomes" id="UP000077096">
    <property type="component" value="Chromosome"/>
</dbReference>
<dbReference type="GO" id="GO:0015385">
    <property type="term" value="F:sodium:proton antiporter activity"/>
    <property type="evidence" value="ECO:0007669"/>
    <property type="project" value="TreeGrafter"/>
</dbReference>
<keyword evidence="1" id="KW-1133">Transmembrane helix</keyword>
<dbReference type="OrthoDB" id="9806575at2"/>